<dbReference type="Pfam" id="PF09340">
    <property type="entry name" value="NuA4"/>
    <property type="match status" value="1"/>
</dbReference>
<dbReference type="OrthoDB" id="440324at2759"/>
<dbReference type="PANTHER" id="PTHR13476">
    <property type="entry name" value="CHROMATIN MODIFICATION-RELATED PROTEIN MEAF6"/>
    <property type="match status" value="1"/>
</dbReference>
<feature type="region of interest" description="Disordered" evidence="9">
    <location>
        <begin position="1"/>
        <end position="39"/>
    </location>
</feature>
<evidence type="ECO:0000256" key="9">
    <source>
        <dbReference type="SAM" id="MobiDB-lite"/>
    </source>
</evidence>
<organism evidence="10 11">
    <name type="scientific">Chlamydomonas schloesseri</name>
    <dbReference type="NCBI Taxonomy" id="2026947"/>
    <lineage>
        <taxon>Eukaryota</taxon>
        <taxon>Viridiplantae</taxon>
        <taxon>Chlorophyta</taxon>
        <taxon>core chlorophytes</taxon>
        <taxon>Chlorophyceae</taxon>
        <taxon>CS clade</taxon>
        <taxon>Chlamydomonadales</taxon>
        <taxon>Chlamydomonadaceae</taxon>
        <taxon>Chlamydomonas</taxon>
    </lineage>
</organism>
<keyword evidence="6" id="KW-0804">Transcription</keyword>
<keyword evidence="4" id="KW-0805">Transcription regulation</keyword>
<evidence type="ECO:0000256" key="1">
    <source>
        <dbReference type="ARBA" id="ARBA00004123"/>
    </source>
</evidence>
<dbReference type="Proteomes" id="UP000613740">
    <property type="component" value="Unassembled WGS sequence"/>
</dbReference>
<evidence type="ECO:0000313" key="10">
    <source>
        <dbReference type="EMBL" id="KAG2442049.1"/>
    </source>
</evidence>
<keyword evidence="11" id="KW-1185">Reference proteome</keyword>
<keyword evidence="7" id="KW-0539">Nucleus</keyword>
<reference evidence="10" key="1">
    <citation type="journal article" date="2020" name="bioRxiv">
        <title>Comparative genomics of Chlamydomonas.</title>
        <authorList>
            <person name="Craig R.J."/>
            <person name="Hasan A.R."/>
            <person name="Ness R.W."/>
            <person name="Keightley P.D."/>
        </authorList>
    </citation>
    <scope>NUCLEOTIDE SEQUENCE</scope>
    <source>
        <strain evidence="10">CCAP 11/173</strain>
    </source>
</reference>
<protein>
    <recommendedName>
        <fullName evidence="12">Chromatin modification-related protein MEAF6</fullName>
    </recommendedName>
</protein>
<dbReference type="GO" id="GO:0000123">
    <property type="term" value="C:histone acetyltransferase complex"/>
    <property type="evidence" value="ECO:0007669"/>
    <property type="project" value="InterPro"/>
</dbReference>
<evidence type="ECO:0000313" key="11">
    <source>
        <dbReference type="Proteomes" id="UP000613740"/>
    </source>
</evidence>
<comment type="caution">
    <text evidence="10">The sequence shown here is derived from an EMBL/GenBank/DDBJ whole genome shotgun (WGS) entry which is preliminary data.</text>
</comment>
<evidence type="ECO:0000256" key="8">
    <source>
        <dbReference type="SAM" id="Coils"/>
    </source>
</evidence>
<evidence type="ECO:0000256" key="5">
    <source>
        <dbReference type="ARBA" id="ARBA00023054"/>
    </source>
</evidence>
<evidence type="ECO:0000256" key="6">
    <source>
        <dbReference type="ARBA" id="ARBA00023163"/>
    </source>
</evidence>
<evidence type="ECO:0000256" key="2">
    <source>
        <dbReference type="ARBA" id="ARBA00010916"/>
    </source>
</evidence>
<gene>
    <name evidence="10" type="ORF">HYH02_009840</name>
</gene>
<dbReference type="EMBL" id="JAEHOD010000034">
    <property type="protein sequence ID" value="KAG2442049.1"/>
    <property type="molecule type" value="Genomic_DNA"/>
</dbReference>
<feature type="coiled-coil region" evidence="8">
    <location>
        <begin position="59"/>
        <end position="86"/>
    </location>
</feature>
<proteinExistence type="inferred from homology"/>
<evidence type="ECO:0000256" key="7">
    <source>
        <dbReference type="ARBA" id="ARBA00023242"/>
    </source>
</evidence>
<evidence type="ECO:0000256" key="4">
    <source>
        <dbReference type="ARBA" id="ARBA00023015"/>
    </source>
</evidence>
<dbReference type="GO" id="GO:0006325">
    <property type="term" value="P:chromatin organization"/>
    <property type="evidence" value="ECO:0007669"/>
    <property type="project" value="UniProtKB-KW"/>
</dbReference>
<name>A0A835W8W5_9CHLO</name>
<dbReference type="AlphaFoldDB" id="A0A835W8W5"/>
<keyword evidence="5 8" id="KW-0175">Coiled coil</keyword>
<comment type="subcellular location">
    <subcellularLocation>
        <location evidence="1">Nucleus</location>
    </subcellularLocation>
</comment>
<dbReference type="InterPro" id="IPR015418">
    <property type="entry name" value="Eaf6"/>
</dbReference>
<dbReference type="GO" id="GO:0005634">
    <property type="term" value="C:nucleus"/>
    <property type="evidence" value="ECO:0007669"/>
    <property type="project" value="UniProtKB-SubCell"/>
</dbReference>
<sequence>MPRGGTAGKQPETLGAKTKAGASLAATKAPLKATSSKEAAKEGLRMVGAVADAGGTVDLVELQKKRKELADQLRKCETQIHQLETQYLEMANPQGNALRGYEGLLSSTSAAAAAEKKGAATFRGEDRIFSGSSTTGRGGSGGA</sequence>
<comment type="similarity">
    <text evidence="2">Belongs to the EAF6 family.</text>
</comment>
<accession>A0A835W8W5</accession>
<evidence type="ECO:0008006" key="12">
    <source>
        <dbReference type="Google" id="ProtNLM"/>
    </source>
</evidence>
<evidence type="ECO:0000256" key="3">
    <source>
        <dbReference type="ARBA" id="ARBA00022853"/>
    </source>
</evidence>
<keyword evidence="3" id="KW-0156">Chromatin regulator</keyword>